<dbReference type="Proteomes" id="UP000240883">
    <property type="component" value="Unassembled WGS sequence"/>
</dbReference>
<evidence type="ECO:0000256" key="2">
    <source>
        <dbReference type="ARBA" id="ARBA00008429"/>
    </source>
</evidence>
<sequence>MVVDPLTQPSDPLYQQDSTLTTHTSTLTSLVPLSTLPEDAQSLFKPPPEDPSASEPHILTAASTIFHAQGGGQPSDTGTISFATDMSKETVFTVHQVRSLPPSILHLGTFLSSSPALSPSLPQPPAQISQSIDAQKRTLHSRLHTAGHALALAINALSTTSSSGIPPSLIDSKASHYPGAAYVEFLGLIPGTAKAAIQAKVDELVAQNLAVEVHFWDEERARKECTGGGEALKGGADGRVRVVMFGGAGSYPCGGTHVRTLGDVGRVVVRNIKRQKGVSKVSYEVADA</sequence>
<dbReference type="InterPro" id="IPR018163">
    <property type="entry name" value="Thr/Ala-tRNA-synth_IIc_edit"/>
</dbReference>
<dbReference type="GO" id="GO:0005524">
    <property type="term" value="F:ATP binding"/>
    <property type="evidence" value="ECO:0007669"/>
    <property type="project" value="InterPro"/>
</dbReference>
<dbReference type="SUPFAM" id="SSF55186">
    <property type="entry name" value="ThrRS/AlaRS common domain"/>
    <property type="match status" value="1"/>
</dbReference>
<evidence type="ECO:0000259" key="3">
    <source>
        <dbReference type="SMART" id="SM00863"/>
    </source>
</evidence>
<dbReference type="PANTHER" id="PTHR43462:SF2">
    <property type="entry name" value="THREONYL AND ALANYL TRNA SYNTHETASE SECOND ADDITIONAL DOMAIN-CONTAINING PROTEIN"/>
    <property type="match status" value="1"/>
</dbReference>
<comment type="similarity">
    <text evidence="2">Belongs to the class-II aminoacyl-tRNA synthetase family. Alax-L subfamily.</text>
</comment>
<dbReference type="SUPFAM" id="SSF50447">
    <property type="entry name" value="Translation proteins"/>
    <property type="match status" value="1"/>
</dbReference>
<accession>A0A2T2NZ04</accession>
<dbReference type="InterPro" id="IPR009000">
    <property type="entry name" value="Transl_B-barrel_sf"/>
</dbReference>
<evidence type="ECO:0000313" key="4">
    <source>
        <dbReference type="EMBL" id="PSN70647.1"/>
    </source>
</evidence>
<dbReference type="SMART" id="SM00863">
    <property type="entry name" value="tRNA_SAD"/>
    <property type="match status" value="1"/>
</dbReference>
<dbReference type="Pfam" id="PF07973">
    <property type="entry name" value="tRNA_SAD"/>
    <property type="match status" value="1"/>
</dbReference>
<dbReference type="GO" id="GO:0004812">
    <property type="term" value="F:aminoacyl-tRNA ligase activity"/>
    <property type="evidence" value="ECO:0007669"/>
    <property type="project" value="InterPro"/>
</dbReference>
<dbReference type="PANTHER" id="PTHR43462">
    <property type="entry name" value="ALANYL-TRNA EDITING PROTEIN"/>
    <property type="match status" value="1"/>
</dbReference>
<dbReference type="Gene3D" id="3.30.980.10">
    <property type="entry name" value="Threonyl-trna Synthetase, Chain A, domain 2"/>
    <property type="match status" value="1"/>
</dbReference>
<organism evidence="4 5">
    <name type="scientific">Corynespora cassiicola Philippines</name>
    <dbReference type="NCBI Taxonomy" id="1448308"/>
    <lineage>
        <taxon>Eukaryota</taxon>
        <taxon>Fungi</taxon>
        <taxon>Dikarya</taxon>
        <taxon>Ascomycota</taxon>
        <taxon>Pezizomycotina</taxon>
        <taxon>Dothideomycetes</taxon>
        <taxon>Pleosporomycetidae</taxon>
        <taxon>Pleosporales</taxon>
        <taxon>Corynesporascaceae</taxon>
        <taxon>Corynespora</taxon>
    </lineage>
</organism>
<name>A0A2T2NZ04_CORCC</name>
<dbReference type="Gene3D" id="2.40.30.130">
    <property type="match status" value="1"/>
</dbReference>
<dbReference type="AlphaFoldDB" id="A0A2T2NZ04"/>
<proteinExistence type="inferred from homology"/>
<feature type="domain" description="Threonyl/alanyl tRNA synthetase SAD" evidence="3">
    <location>
        <begin position="240"/>
        <end position="282"/>
    </location>
</feature>
<reference evidence="4 5" key="1">
    <citation type="journal article" date="2018" name="Front. Microbiol.">
        <title>Genome-Wide Analysis of Corynespora cassiicola Leaf Fall Disease Putative Effectors.</title>
        <authorList>
            <person name="Lopez D."/>
            <person name="Ribeiro S."/>
            <person name="Label P."/>
            <person name="Fumanal B."/>
            <person name="Venisse J.S."/>
            <person name="Kohler A."/>
            <person name="de Oliveira R.R."/>
            <person name="Labutti K."/>
            <person name="Lipzen A."/>
            <person name="Lail K."/>
            <person name="Bauer D."/>
            <person name="Ohm R.A."/>
            <person name="Barry K.W."/>
            <person name="Spatafora J."/>
            <person name="Grigoriev I.V."/>
            <person name="Martin F.M."/>
            <person name="Pujade-Renaud V."/>
        </authorList>
    </citation>
    <scope>NUCLEOTIDE SEQUENCE [LARGE SCALE GENOMIC DNA]</scope>
    <source>
        <strain evidence="4 5">Philippines</strain>
    </source>
</reference>
<comment type="cofactor">
    <cofactor evidence="1">
        <name>Zn(2+)</name>
        <dbReference type="ChEBI" id="CHEBI:29105"/>
    </cofactor>
</comment>
<dbReference type="GO" id="GO:0043039">
    <property type="term" value="P:tRNA aminoacylation"/>
    <property type="evidence" value="ECO:0007669"/>
    <property type="project" value="InterPro"/>
</dbReference>
<dbReference type="OrthoDB" id="288942at2759"/>
<evidence type="ECO:0000313" key="5">
    <source>
        <dbReference type="Proteomes" id="UP000240883"/>
    </source>
</evidence>
<evidence type="ECO:0000256" key="1">
    <source>
        <dbReference type="ARBA" id="ARBA00001947"/>
    </source>
</evidence>
<dbReference type="InterPro" id="IPR051335">
    <property type="entry name" value="Alanyl-tRNA_Editing_Enzymes"/>
</dbReference>
<gene>
    <name evidence="4" type="ORF">BS50DRAFT_545510</name>
</gene>
<protein>
    <submittedName>
        <fullName evidence="4">ThrRS/AlaRS common domain-containing protein</fullName>
    </submittedName>
</protein>
<dbReference type="EMBL" id="KZ678131">
    <property type="protein sequence ID" value="PSN70647.1"/>
    <property type="molecule type" value="Genomic_DNA"/>
</dbReference>
<dbReference type="InterPro" id="IPR012947">
    <property type="entry name" value="tRNA_SAD"/>
</dbReference>
<dbReference type="STRING" id="1448308.A0A2T2NZ04"/>
<keyword evidence="5" id="KW-1185">Reference proteome</keyword>